<feature type="transmembrane region" description="Helical" evidence="1">
    <location>
        <begin position="25"/>
        <end position="48"/>
    </location>
</feature>
<dbReference type="RefSeq" id="WP_090533474.1">
    <property type="nucleotide sequence ID" value="NZ_FNRQ01000003.1"/>
</dbReference>
<keyword evidence="4" id="KW-1185">Reference proteome</keyword>
<feature type="transmembrane region" description="Helical" evidence="1">
    <location>
        <begin position="110"/>
        <end position="131"/>
    </location>
</feature>
<name>A0A1H4EEH4_9BURK</name>
<dbReference type="SMART" id="SM00014">
    <property type="entry name" value="acidPPc"/>
    <property type="match status" value="1"/>
</dbReference>
<dbReference type="EMBL" id="FNRQ01000003">
    <property type="protein sequence ID" value="SEA83433.1"/>
    <property type="molecule type" value="Genomic_DNA"/>
</dbReference>
<dbReference type="Pfam" id="PF01569">
    <property type="entry name" value="PAP2"/>
    <property type="match status" value="1"/>
</dbReference>
<dbReference type="AlphaFoldDB" id="A0A1H4EEH4"/>
<dbReference type="SUPFAM" id="SSF48317">
    <property type="entry name" value="Acid phosphatase/Vanadium-dependent haloperoxidase"/>
    <property type="match status" value="1"/>
</dbReference>
<evidence type="ECO:0000259" key="2">
    <source>
        <dbReference type="SMART" id="SM00014"/>
    </source>
</evidence>
<dbReference type="InterPro" id="IPR036938">
    <property type="entry name" value="PAP2/HPO_sf"/>
</dbReference>
<feature type="transmembrane region" description="Helical" evidence="1">
    <location>
        <begin position="163"/>
        <end position="178"/>
    </location>
</feature>
<evidence type="ECO:0000256" key="1">
    <source>
        <dbReference type="SAM" id="Phobius"/>
    </source>
</evidence>
<accession>A0A1H4EEH4</accession>
<organism evidence="3 4">
    <name type="scientific">Paraburkholderia sartisoli</name>
    <dbReference type="NCBI Taxonomy" id="83784"/>
    <lineage>
        <taxon>Bacteria</taxon>
        <taxon>Pseudomonadati</taxon>
        <taxon>Pseudomonadota</taxon>
        <taxon>Betaproteobacteria</taxon>
        <taxon>Burkholderiales</taxon>
        <taxon>Burkholderiaceae</taxon>
        <taxon>Paraburkholderia</taxon>
    </lineage>
</organism>
<dbReference type="STRING" id="83784.SAMN05192564_103306"/>
<feature type="domain" description="Phosphatidic acid phosphatase type 2/haloperoxidase" evidence="2">
    <location>
        <begin position="60"/>
        <end position="178"/>
    </location>
</feature>
<dbReference type="PANTHER" id="PTHR14969">
    <property type="entry name" value="SPHINGOSINE-1-PHOSPHATE PHOSPHOHYDROLASE"/>
    <property type="match status" value="1"/>
</dbReference>
<feature type="transmembrane region" description="Helical" evidence="1">
    <location>
        <begin position="138"/>
        <end position="157"/>
    </location>
</feature>
<sequence length="230" mass="26162">MNKFDLDILRFANHFAFRSTSFDHIVIAISGLYLTRLVLVAMLWWIWFRGGPSARRDREIVVATIVATFSALVCGRLLAHWLPFRLRPYANPELGMVFPQDESTTHFLRFWSAFPSDHAMMWCALAAGVFLASRRLGVIALLYSLVFICLPRVYLGLHHPTDILAGAVLGMAICLILNRETLRQRIATPILGWSLSHEGLFQMGIFVLGFELASQFDEIRTLSEPFLKHL</sequence>
<keyword evidence="1" id="KW-1133">Transmembrane helix</keyword>
<gene>
    <name evidence="3" type="ORF">SAMN05192564_103306</name>
</gene>
<dbReference type="OrthoDB" id="9801622at2"/>
<reference evidence="4" key="1">
    <citation type="submission" date="2016-10" db="EMBL/GenBank/DDBJ databases">
        <authorList>
            <person name="Varghese N."/>
            <person name="Submissions S."/>
        </authorList>
    </citation>
    <scope>NUCLEOTIDE SEQUENCE [LARGE SCALE GENOMIC DNA]</scope>
    <source>
        <strain evidence="4">LMG 24000</strain>
    </source>
</reference>
<evidence type="ECO:0000313" key="3">
    <source>
        <dbReference type="EMBL" id="SEA83433.1"/>
    </source>
</evidence>
<evidence type="ECO:0000313" key="4">
    <source>
        <dbReference type="Proteomes" id="UP000198638"/>
    </source>
</evidence>
<keyword evidence="1" id="KW-0812">Transmembrane</keyword>
<proteinExistence type="predicted"/>
<dbReference type="Gene3D" id="1.20.144.10">
    <property type="entry name" value="Phosphatidic acid phosphatase type 2/haloperoxidase"/>
    <property type="match status" value="1"/>
</dbReference>
<dbReference type="Proteomes" id="UP000198638">
    <property type="component" value="Unassembled WGS sequence"/>
</dbReference>
<keyword evidence="1" id="KW-0472">Membrane</keyword>
<feature type="transmembrane region" description="Helical" evidence="1">
    <location>
        <begin position="60"/>
        <end position="82"/>
    </location>
</feature>
<dbReference type="PANTHER" id="PTHR14969:SF13">
    <property type="entry name" value="AT30094P"/>
    <property type="match status" value="1"/>
</dbReference>
<dbReference type="InterPro" id="IPR000326">
    <property type="entry name" value="PAP2/HPO"/>
</dbReference>
<protein>
    <submittedName>
        <fullName evidence="3">Undecaprenyl-diphosphatase</fullName>
    </submittedName>
</protein>